<dbReference type="CDD" id="cd00054">
    <property type="entry name" value="EGF_CA"/>
    <property type="match status" value="1"/>
</dbReference>
<dbReference type="Pfam" id="PF13947">
    <property type="entry name" value="GUB_WAK_bind"/>
    <property type="match status" value="1"/>
</dbReference>
<keyword evidence="4 22" id="KW-0808">Transferase</keyword>
<dbReference type="GO" id="GO:0106310">
    <property type="term" value="F:protein serine kinase activity"/>
    <property type="evidence" value="ECO:0007669"/>
    <property type="project" value="RHEA"/>
</dbReference>
<evidence type="ECO:0000256" key="1">
    <source>
        <dbReference type="ARBA" id="ARBA00004479"/>
    </source>
</evidence>
<gene>
    <name evidence="22" type="ORF">RCOM_0737290</name>
</gene>
<dbReference type="Gene3D" id="1.10.510.10">
    <property type="entry name" value="Transferase(Phosphotransferase) domain 1"/>
    <property type="match status" value="1"/>
</dbReference>
<dbReference type="InterPro" id="IPR025287">
    <property type="entry name" value="WAK_GUB"/>
</dbReference>
<dbReference type="KEGG" id="rcu:8289535"/>
<dbReference type="SMART" id="SM00220">
    <property type="entry name" value="S_TKc"/>
    <property type="match status" value="1"/>
</dbReference>
<comment type="subcellular location">
    <subcellularLocation>
        <location evidence="1">Membrane</location>
        <topology evidence="1">Single-pass type I membrane protein</topology>
    </subcellularLocation>
</comment>
<evidence type="ECO:0000256" key="14">
    <source>
        <dbReference type="ARBA" id="ARBA00023180"/>
    </source>
</evidence>
<keyword evidence="9 22" id="KW-0418">Kinase</keyword>
<dbReference type="Pfam" id="PF00069">
    <property type="entry name" value="Pkinase"/>
    <property type="match status" value="1"/>
</dbReference>
<dbReference type="InterPro" id="IPR000719">
    <property type="entry name" value="Prot_kinase_dom"/>
</dbReference>
<feature type="domain" description="EGF-like" evidence="21">
    <location>
        <begin position="338"/>
        <end position="378"/>
    </location>
</feature>
<dbReference type="GO" id="GO:0005509">
    <property type="term" value="F:calcium ion binding"/>
    <property type="evidence" value="ECO:0007669"/>
    <property type="project" value="InterPro"/>
</dbReference>
<evidence type="ECO:0000259" key="20">
    <source>
        <dbReference type="PROSITE" id="PS50011"/>
    </source>
</evidence>
<evidence type="ECO:0000256" key="6">
    <source>
        <dbReference type="ARBA" id="ARBA00022729"/>
    </source>
</evidence>
<dbReference type="Gene3D" id="3.30.200.20">
    <property type="entry name" value="Phosphorylase Kinase, domain 1"/>
    <property type="match status" value="1"/>
</dbReference>
<evidence type="ECO:0000256" key="3">
    <source>
        <dbReference type="ARBA" id="ARBA00022536"/>
    </source>
</evidence>
<dbReference type="PROSITE" id="PS50011">
    <property type="entry name" value="PROTEIN_KINASE_DOM"/>
    <property type="match status" value="1"/>
</dbReference>
<evidence type="ECO:0000256" key="2">
    <source>
        <dbReference type="ARBA" id="ARBA00022527"/>
    </source>
</evidence>
<dbReference type="Pfam" id="PF08488">
    <property type="entry name" value="WAK"/>
    <property type="match status" value="1"/>
</dbReference>
<dbReference type="CDD" id="cd14066">
    <property type="entry name" value="STKc_IRAK"/>
    <property type="match status" value="1"/>
</dbReference>
<keyword evidence="13 17" id="KW-1015">Disulfide bond</keyword>
<dbReference type="InParanoid" id="B9SNI9"/>
<name>B9SNI9_RICCO</name>
<evidence type="ECO:0000256" key="15">
    <source>
        <dbReference type="ARBA" id="ARBA00047558"/>
    </source>
</evidence>
<evidence type="ECO:0000313" key="22">
    <source>
        <dbReference type="EMBL" id="EEF34810.1"/>
    </source>
</evidence>
<dbReference type="OMA" id="IENAYEC"/>
<dbReference type="STRING" id="3988.B9SNI9"/>
<dbReference type="SMART" id="SM00181">
    <property type="entry name" value="EGF"/>
    <property type="match status" value="2"/>
</dbReference>
<dbReference type="PANTHER" id="PTHR27005">
    <property type="entry name" value="WALL-ASSOCIATED RECEPTOR KINASE-LIKE 21"/>
    <property type="match status" value="1"/>
</dbReference>
<dbReference type="InterPro" id="IPR017441">
    <property type="entry name" value="Protein_kinase_ATP_BS"/>
</dbReference>
<feature type="domain" description="Protein kinase" evidence="20">
    <location>
        <begin position="443"/>
        <end position="715"/>
    </location>
</feature>
<evidence type="ECO:0000259" key="21">
    <source>
        <dbReference type="PROSITE" id="PS50026"/>
    </source>
</evidence>
<keyword evidence="23" id="KW-1185">Reference proteome</keyword>
<dbReference type="PROSITE" id="PS01187">
    <property type="entry name" value="EGF_CA"/>
    <property type="match status" value="1"/>
</dbReference>
<evidence type="ECO:0000256" key="16">
    <source>
        <dbReference type="ARBA" id="ARBA00047951"/>
    </source>
</evidence>
<feature type="domain" description="EGF-like" evidence="21">
    <location>
        <begin position="295"/>
        <end position="337"/>
    </location>
</feature>
<dbReference type="EMBL" id="EQ974046">
    <property type="protein sequence ID" value="EEF34810.1"/>
    <property type="molecule type" value="Genomic_DNA"/>
</dbReference>
<dbReference type="InterPro" id="IPR001881">
    <property type="entry name" value="EGF-like_Ca-bd_dom"/>
</dbReference>
<dbReference type="PROSITE" id="PS00108">
    <property type="entry name" value="PROTEIN_KINASE_ST"/>
    <property type="match status" value="1"/>
</dbReference>
<dbReference type="InterPro" id="IPR013695">
    <property type="entry name" value="WAK"/>
</dbReference>
<feature type="disulfide bond" evidence="17">
    <location>
        <begin position="304"/>
        <end position="321"/>
    </location>
</feature>
<comment type="catalytic activity">
    <reaction evidence="15">
        <text>L-seryl-[protein] + ATP = O-phospho-L-seryl-[protein] + ADP + H(+)</text>
        <dbReference type="Rhea" id="RHEA:17989"/>
        <dbReference type="Rhea" id="RHEA-COMP:9863"/>
        <dbReference type="Rhea" id="RHEA-COMP:11604"/>
        <dbReference type="ChEBI" id="CHEBI:15378"/>
        <dbReference type="ChEBI" id="CHEBI:29999"/>
        <dbReference type="ChEBI" id="CHEBI:30616"/>
        <dbReference type="ChEBI" id="CHEBI:83421"/>
        <dbReference type="ChEBI" id="CHEBI:456216"/>
    </reaction>
</comment>
<proteinExistence type="predicted"/>
<dbReference type="InterPro" id="IPR045274">
    <property type="entry name" value="WAK-like"/>
</dbReference>
<evidence type="ECO:0000256" key="10">
    <source>
        <dbReference type="ARBA" id="ARBA00022840"/>
    </source>
</evidence>
<keyword evidence="5 19" id="KW-0812">Transmembrane</keyword>
<dbReference type="eggNOG" id="ENOG502SMEV">
    <property type="taxonomic scope" value="Eukaryota"/>
</dbReference>
<evidence type="ECO:0000256" key="12">
    <source>
        <dbReference type="ARBA" id="ARBA00023136"/>
    </source>
</evidence>
<dbReference type="Proteomes" id="UP000008311">
    <property type="component" value="Unassembled WGS sequence"/>
</dbReference>
<dbReference type="AlphaFoldDB" id="B9SNI9"/>
<evidence type="ECO:0000256" key="8">
    <source>
        <dbReference type="ARBA" id="ARBA00022741"/>
    </source>
</evidence>
<dbReference type="FunFam" id="3.30.200.20:FF:000337">
    <property type="entry name" value="Wall-associated receptor kinase 3"/>
    <property type="match status" value="1"/>
</dbReference>
<evidence type="ECO:0000256" key="7">
    <source>
        <dbReference type="ARBA" id="ARBA00022737"/>
    </source>
</evidence>
<dbReference type="GO" id="GO:0030247">
    <property type="term" value="F:polysaccharide binding"/>
    <property type="evidence" value="ECO:0007669"/>
    <property type="project" value="InterPro"/>
</dbReference>
<dbReference type="PROSITE" id="PS00107">
    <property type="entry name" value="PROTEIN_KINASE_ATP"/>
    <property type="match status" value="1"/>
</dbReference>
<dbReference type="EC" id="2.7.11.25" evidence="22"/>
<dbReference type="PROSITE" id="PS50026">
    <property type="entry name" value="EGF_3"/>
    <property type="match status" value="2"/>
</dbReference>
<dbReference type="InterPro" id="IPR000152">
    <property type="entry name" value="EGF-type_Asp/Asn_hydroxyl_site"/>
</dbReference>
<dbReference type="PANTHER" id="PTHR27005:SF315">
    <property type="entry name" value="PROTEIN KINASE DOMAIN-CONTAINING PROTEIN"/>
    <property type="match status" value="1"/>
</dbReference>
<keyword evidence="2" id="KW-0723">Serine/threonine-protein kinase</keyword>
<comment type="caution">
    <text evidence="17">Lacks conserved residue(s) required for the propagation of feature annotation.</text>
</comment>
<dbReference type="SUPFAM" id="SSF56112">
    <property type="entry name" value="Protein kinase-like (PK-like)"/>
    <property type="match status" value="1"/>
</dbReference>
<evidence type="ECO:0000256" key="11">
    <source>
        <dbReference type="ARBA" id="ARBA00022989"/>
    </source>
</evidence>
<dbReference type="GO" id="GO:0005886">
    <property type="term" value="C:plasma membrane"/>
    <property type="evidence" value="ECO:0000318"/>
    <property type="project" value="GO_Central"/>
</dbReference>
<accession>B9SNI9</accession>
<evidence type="ECO:0000313" key="23">
    <source>
        <dbReference type="Proteomes" id="UP000008311"/>
    </source>
</evidence>
<comment type="catalytic activity">
    <reaction evidence="16">
        <text>L-threonyl-[protein] + ATP = O-phospho-L-threonyl-[protein] + ADP + H(+)</text>
        <dbReference type="Rhea" id="RHEA:46608"/>
        <dbReference type="Rhea" id="RHEA-COMP:11060"/>
        <dbReference type="Rhea" id="RHEA-COMP:11605"/>
        <dbReference type="ChEBI" id="CHEBI:15378"/>
        <dbReference type="ChEBI" id="CHEBI:30013"/>
        <dbReference type="ChEBI" id="CHEBI:30616"/>
        <dbReference type="ChEBI" id="CHEBI:61977"/>
        <dbReference type="ChEBI" id="CHEBI:456216"/>
    </reaction>
</comment>
<evidence type="ECO:0000256" key="9">
    <source>
        <dbReference type="ARBA" id="ARBA00022777"/>
    </source>
</evidence>
<keyword evidence="3 17" id="KW-0245">EGF-like domain</keyword>
<feature type="binding site" evidence="18">
    <location>
        <position position="471"/>
    </location>
    <ligand>
        <name>ATP</name>
        <dbReference type="ChEBI" id="CHEBI:30616"/>
    </ligand>
</feature>
<keyword evidence="12 19" id="KW-0472">Membrane</keyword>
<dbReference type="PROSITE" id="PS00010">
    <property type="entry name" value="ASX_HYDROXYL"/>
    <property type="match status" value="1"/>
</dbReference>
<dbReference type="InterPro" id="IPR008271">
    <property type="entry name" value="Ser/Thr_kinase_AS"/>
</dbReference>
<sequence length="771" mass="86153">MDFQLSLTNESRVVGDLVSSRQTRYVIYSYPAYEVPEKVEFTMRNVTQVWLFCFAKLLFWQCIYHMTVAEDSDSLSNVKPDCQEKCGNVSVFYPFGIDNPDCAFNEFFLLTCNYSYTPELMIGNIPVLDISVQEGVFSVDIENAYECYDSRSGQIYSFDQIITLGDGPFRFSDIRNKLTATGCDSLAFMTDAEGDFGSGCVSLCNGPVNFTKESSCGGYGCCQTSIPQSLKTLNISLTSPNSRMNVWDFNPCGFAFLADQRNFNVSNLNLTYSEDEFISSTSVIEWVVEEKTCGDANKSDSYACRRNTDCIYSENGQGYRCSCKEGFAGNPYIEGCEDIDECNDPLKYPCQGTCKNTFGNYTCSCPLGMRGDGKVGCRGFRITALATVVGAFIFAAIIGLLVVIIWKKHKKQKNFLENGGVLLKHQRVRIFKEAELAKATNYYTTSNFLGEGGFGCVYKGVLADGTQVAVKRPKDIEKMKMNQEFQKEIGIVSQVNHINVVKVLGLCLETNVPLLVYEFVSNGNLYQHIHQKRSQLLTAWKNILRIAAETALALDYLHSLANPPIIHGDVKSANILLDENYTAKVSDFGASVLISSNQTDMATKIQGTFGYLDPEYLMTGNLTEKSDVYSFGVVLVELLTGEKPNSNPKSGEKNNIIQYFLSSLENGDLNQIPCFEITSKEEMEEIEVFAELAKQCLRSSGIKRPTMNEVAHELVRLRKLHESSWSQHNSNETEHLLQDDSSSFFVDIGKLNLQEVLSVKANDIEYPTDSR</sequence>
<feature type="transmembrane region" description="Helical" evidence="19">
    <location>
        <begin position="384"/>
        <end position="406"/>
    </location>
</feature>
<dbReference type="InterPro" id="IPR018097">
    <property type="entry name" value="EGF_Ca-bd_CS"/>
</dbReference>
<dbReference type="OrthoDB" id="840598at2759"/>
<keyword evidence="10 18" id="KW-0067">ATP-binding</keyword>
<dbReference type="FunFam" id="1.10.510.10:FF:000084">
    <property type="entry name" value="Wall-associated receptor kinase 2"/>
    <property type="match status" value="1"/>
</dbReference>
<dbReference type="SMART" id="SM00179">
    <property type="entry name" value="EGF_CA"/>
    <property type="match status" value="1"/>
</dbReference>
<keyword evidence="11 19" id="KW-1133">Transmembrane helix</keyword>
<organism evidence="22 23">
    <name type="scientific">Ricinus communis</name>
    <name type="common">Castor bean</name>
    <dbReference type="NCBI Taxonomy" id="3988"/>
    <lineage>
        <taxon>Eukaryota</taxon>
        <taxon>Viridiplantae</taxon>
        <taxon>Streptophyta</taxon>
        <taxon>Embryophyta</taxon>
        <taxon>Tracheophyta</taxon>
        <taxon>Spermatophyta</taxon>
        <taxon>Magnoliopsida</taxon>
        <taxon>eudicotyledons</taxon>
        <taxon>Gunneridae</taxon>
        <taxon>Pentapetalae</taxon>
        <taxon>rosids</taxon>
        <taxon>fabids</taxon>
        <taxon>Malpighiales</taxon>
        <taxon>Euphorbiaceae</taxon>
        <taxon>Acalyphoideae</taxon>
        <taxon>Acalypheae</taxon>
        <taxon>Ricinus</taxon>
    </lineage>
</organism>
<dbReference type="PROSITE" id="PS01186">
    <property type="entry name" value="EGF_2"/>
    <property type="match status" value="1"/>
</dbReference>
<dbReference type="GO" id="GO:0007166">
    <property type="term" value="P:cell surface receptor signaling pathway"/>
    <property type="evidence" value="ECO:0000318"/>
    <property type="project" value="GO_Central"/>
</dbReference>
<dbReference type="InterPro" id="IPR009030">
    <property type="entry name" value="Growth_fac_rcpt_cys_sf"/>
</dbReference>
<reference evidence="23" key="1">
    <citation type="journal article" date="2010" name="Nat. Biotechnol.">
        <title>Draft genome sequence of the oilseed species Ricinus communis.</title>
        <authorList>
            <person name="Chan A.P."/>
            <person name="Crabtree J."/>
            <person name="Zhao Q."/>
            <person name="Lorenzi H."/>
            <person name="Orvis J."/>
            <person name="Puiu D."/>
            <person name="Melake-Berhan A."/>
            <person name="Jones K.M."/>
            <person name="Redman J."/>
            <person name="Chen G."/>
            <person name="Cahoon E.B."/>
            <person name="Gedil M."/>
            <person name="Stanke M."/>
            <person name="Haas B.J."/>
            <person name="Wortman J.R."/>
            <person name="Fraser-Liggett C.M."/>
            <person name="Ravel J."/>
            <person name="Rabinowicz P.D."/>
        </authorList>
    </citation>
    <scope>NUCLEOTIDE SEQUENCE [LARGE SCALE GENOMIC DNA]</scope>
    <source>
        <strain evidence="23">cv. Hale</strain>
    </source>
</reference>
<evidence type="ECO:0000256" key="17">
    <source>
        <dbReference type="PROSITE-ProRule" id="PRU00076"/>
    </source>
</evidence>
<keyword evidence="7" id="KW-0677">Repeat</keyword>
<evidence type="ECO:0000256" key="19">
    <source>
        <dbReference type="SAM" id="Phobius"/>
    </source>
</evidence>
<dbReference type="GO" id="GO:0005524">
    <property type="term" value="F:ATP binding"/>
    <property type="evidence" value="ECO:0007669"/>
    <property type="project" value="UniProtKB-UniRule"/>
</dbReference>
<evidence type="ECO:0000256" key="5">
    <source>
        <dbReference type="ARBA" id="ARBA00022692"/>
    </source>
</evidence>
<dbReference type="GO" id="GO:0004709">
    <property type="term" value="F:MAP kinase kinase kinase activity"/>
    <property type="evidence" value="ECO:0007669"/>
    <property type="project" value="UniProtKB-EC"/>
</dbReference>
<protein>
    <submittedName>
        <fullName evidence="22">Serine-threonine protein kinase, plant-type, putative</fullName>
        <ecNumber evidence="22">2.7.11.25</ecNumber>
    </submittedName>
</protein>
<evidence type="ECO:0000256" key="4">
    <source>
        <dbReference type="ARBA" id="ARBA00022679"/>
    </source>
</evidence>
<dbReference type="Gene3D" id="2.10.25.10">
    <property type="entry name" value="Laminin"/>
    <property type="match status" value="2"/>
</dbReference>
<keyword evidence="14" id="KW-0325">Glycoprotein</keyword>
<keyword evidence="6" id="KW-0732">Signal</keyword>
<evidence type="ECO:0000256" key="18">
    <source>
        <dbReference type="PROSITE-ProRule" id="PRU10141"/>
    </source>
</evidence>
<keyword evidence="8 18" id="KW-0547">Nucleotide-binding</keyword>
<dbReference type="InterPro" id="IPR011009">
    <property type="entry name" value="Kinase-like_dom_sf"/>
</dbReference>
<evidence type="ECO:0000256" key="13">
    <source>
        <dbReference type="ARBA" id="ARBA00023157"/>
    </source>
</evidence>
<dbReference type="InterPro" id="IPR000742">
    <property type="entry name" value="EGF"/>
</dbReference>
<dbReference type="SUPFAM" id="SSF57184">
    <property type="entry name" value="Growth factor receptor domain"/>
    <property type="match status" value="1"/>
</dbReference>